<gene>
    <name evidence="1" type="ORF">Scep_026853</name>
</gene>
<organism evidence="1 2">
    <name type="scientific">Stephania cephalantha</name>
    <dbReference type="NCBI Taxonomy" id="152367"/>
    <lineage>
        <taxon>Eukaryota</taxon>
        <taxon>Viridiplantae</taxon>
        <taxon>Streptophyta</taxon>
        <taxon>Embryophyta</taxon>
        <taxon>Tracheophyta</taxon>
        <taxon>Spermatophyta</taxon>
        <taxon>Magnoliopsida</taxon>
        <taxon>Ranunculales</taxon>
        <taxon>Menispermaceae</taxon>
        <taxon>Menispermoideae</taxon>
        <taxon>Cissampelideae</taxon>
        <taxon>Stephania</taxon>
    </lineage>
</organism>
<protein>
    <submittedName>
        <fullName evidence="1">Uncharacterized protein</fullName>
    </submittedName>
</protein>
<name>A0AAP0HQV3_9MAGN</name>
<evidence type="ECO:0000313" key="2">
    <source>
        <dbReference type="Proteomes" id="UP001419268"/>
    </source>
</evidence>
<dbReference type="Proteomes" id="UP001419268">
    <property type="component" value="Unassembled WGS sequence"/>
</dbReference>
<evidence type="ECO:0000313" key="1">
    <source>
        <dbReference type="EMBL" id="KAK9095384.1"/>
    </source>
</evidence>
<dbReference type="AlphaFoldDB" id="A0AAP0HQV3"/>
<comment type="caution">
    <text evidence="1">The sequence shown here is derived from an EMBL/GenBank/DDBJ whole genome shotgun (WGS) entry which is preliminary data.</text>
</comment>
<sequence>MWVDPIPTAEVKEICSPFVGKIAKLKENIERLESMKSQVDDNIFTLNRQIEGLWQRM</sequence>
<dbReference type="EMBL" id="JBBNAG010000011">
    <property type="protein sequence ID" value="KAK9095384.1"/>
    <property type="molecule type" value="Genomic_DNA"/>
</dbReference>
<reference evidence="1 2" key="1">
    <citation type="submission" date="2024-01" db="EMBL/GenBank/DDBJ databases">
        <title>Genome assemblies of Stephania.</title>
        <authorList>
            <person name="Yang L."/>
        </authorList>
    </citation>
    <scope>NUCLEOTIDE SEQUENCE [LARGE SCALE GENOMIC DNA]</scope>
    <source>
        <strain evidence="1">JXDWG</strain>
        <tissue evidence="1">Leaf</tissue>
    </source>
</reference>
<accession>A0AAP0HQV3</accession>
<proteinExistence type="predicted"/>
<keyword evidence="2" id="KW-1185">Reference proteome</keyword>